<comment type="similarity">
    <text evidence="1">Belongs to the peptidase C40 family.</text>
</comment>
<dbReference type="EMBL" id="PSZD01000006">
    <property type="protein sequence ID" value="PPJ29375.1"/>
    <property type="molecule type" value="Genomic_DNA"/>
</dbReference>
<evidence type="ECO:0000313" key="8">
    <source>
        <dbReference type="EMBL" id="PPJ29375.1"/>
    </source>
</evidence>
<dbReference type="AlphaFoldDB" id="A0A2S6A8T6"/>
<evidence type="ECO:0000256" key="3">
    <source>
        <dbReference type="ARBA" id="ARBA00022801"/>
    </source>
</evidence>
<dbReference type="GO" id="GO:0006508">
    <property type="term" value="P:proteolysis"/>
    <property type="evidence" value="ECO:0007669"/>
    <property type="project" value="UniProtKB-KW"/>
</dbReference>
<reference evidence="8 9" key="1">
    <citation type="submission" date="2018-02" db="EMBL/GenBank/DDBJ databases">
        <title>8 Nocardia nova and 1 Nocardia cyriacigeorgica strain used for evolution to TMP-SMX.</title>
        <authorList>
            <person name="Mehta H."/>
            <person name="Weng J."/>
            <person name="Shamoo Y."/>
        </authorList>
    </citation>
    <scope>NUCLEOTIDE SEQUENCE [LARGE SCALE GENOMIC DNA]</scope>
    <source>
        <strain evidence="8 9">BAA2227</strain>
    </source>
</reference>
<dbReference type="PANTHER" id="PTHR47359:SF3">
    <property type="entry name" value="NLP_P60 DOMAIN-CONTAINING PROTEIN-RELATED"/>
    <property type="match status" value="1"/>
</dbReference>
<dbReference type="Proteomes" id="UP000238356">
    <property type="component" value="Unassembled WGS sequence"/>
</dbReference>
<dbReference type="InterPro" id="IPR038765">
    <property type="entry name" value="Papain-like_cys_pep_sf"/>
</dbReference>
<dbReference type="RefSeq" id="WP_063017899.1">
    <property type="nucleotide sequence ID" value="NZ_JADLQW010000008.1"/>
</dbReference>
<evidence type="ECO:0000256" key="2">
    <source>
        <dbReference type="ARBA" id="ARBA00022670"/>
    </source>
</evidence>
<dbReference type="PANTHER" id="PTHR47359">
    <property type="entry name" value="PEPTIDOGLYCAN DL-ENDOPEPTIDASE CWLO"/>
    <property type="match status" value="1"/>
</dbReference>
<dbReference type="PROSITE" id="PS51935">
    <property type="entry name" value="NLPC_P60"/>
    <property type="match status" value="1"/>
</dbReference>
<organism evidence="8 9">
    <name type="scientific">Nocardia nova</name>
    <dbReference type="NCBI Taxonomy" id="37330"/>
    <lineage>
        <taxon>Bacteria</taxon>
        <taxon>Bacillati</taxon>
        <taxon>Actinomycetota</taxon>
        <taxon>Actinomycetes</taxon>
        <taxon>Mycobacteriales</taxon>
        <taxon>Nocardiaceae</taxon>
        <taxon>Nocardia</taxon>
    </lineage>
</organism>
<keyword evidence="4" id="KW-0788">Thiol protease</keyword>
<comment type="caution">
    <text evidence="8">The sequence shown here is derived from an EMBL/GenBank/DDBJ whole genome shotgun (WGS) entry which is preliminary data.</text>
</comment>
<dbReference type="SUPFAM" id="SSF54001">
    <property type="entry name" value="Cysteine proteinases"/>
    <property type="match status" value="1"/>
</dbReference>
<dbReference type="InterPro" id="IPR000064">
    <property type="entry name" value="NLP_P60_dom"/>
</dbReference>
<evidence type="ECO:0000256" key="5">
    <source>
        <dbReference type="SAM" id="MobiDB-lite"/>
    </source>
</evidence>
<feature type="region of interest" description="Disordered" evidence="5">
    <location>
        <begin position="36"/>
        <end position="72"/>
    </location>
</feature>
<dbReference type="Gene3D" id="3.90.1720.10">
    <property type="entry name" value="endopeptidase domain like (from Nostoc punctiforme)"/>
    <property type="match status" value="1"/>
</dbReference>
<keyword evidence="3" id="KW-0378">Hydrolase</keyword>
<evidence type="ECO:0000256" key="1">
    <source>
        <dbReference type="ARBA" id="ARBA00007074"/>
    </source>
</evidence>
<feature type="domain" description="NlpC/P60" evidence="7">
    <location>
        <begin position="76"/>
        <end position="191"/>
    </location>
</feature>
<accession>A0A2S6A8T6</accession>
<keyword evidence="2" id="KW-0645">Protease</keyword>
<keyword evidence="6" id="KW-0732">Signal</keyword>
<dbReference type="GO" id="GO:0008234">
    <property type="term" value="F:cysteine-type peptidase activity"/>
    <property type="evidence" value="ECO:0007669"/>
    <property type="project" value="UniProtKB-KW"/>
</dbReference>
<feature type="compositionally biased region" description="Gly residues" evidence="5">
    <location>
        <begin position="55"/>
        <end position="65"/>
    </location>
</feature>
<evidence type="ECO:0000256" key="4">
    <source>
        <dbReference type="ARBA" id="ARBA00022807"/>
    </source>
</evidence>
<evidence type="ECO:0000259" key="7">
    <source>
        <dbReference type="PROSITE" id="PS51935"/>
    </source>
</evidence>
<dbReference type="Pfam" id="PF00877">
    <property type="entry name" value="NLPC_P60"/>
    <property type="match status" value="1"/>
</dbReference>
<sequence length="191" mass="19014">MAPSSVRGSSRRRSTRYLLAAIAAAVSVSIWAGPATAAPADTGSSSLSGDSGSSSGSGSGSGSGSASGSAALPLPSPRASIALSIAGSQAGKPYEWGGTGPNAYDCSGLVQWAFRQVGIMLPRTTWEQATAGSAVPVGAMMPGDVVIVNTDGSHEGIYAGGGMLLNAYGPGVPIGLTPLSEFDIYAIRRFF</sequence>
<feature type="compositionally biased region" description="Low complexity" evidence="5">
    <location>
        <begin position="36"/>
        <end position="54"/>
    </location>
</feature>
<dbReference type="InterPro" id="IPR051794">
    <property type="entry name" value="PG_Endopeptidase_C40"/>
</dbReference>
<name>A0A2S6A8T6_9NOCA</name>
<proteinExistence type="inferred from homology"/>
<feature type="chain" id="PRO_5015585349" evidence="6">
    <location>
        <begin position="38"/>
        <end position="191"/>
    </location>
</feature>
<evidence type="ECO:0000256" key="6">
    <source>
        <dbReference type="SAM" id="SignalP"/>
    </source>
</evidence>
<protein>
    <submittedName>
        <fullName evidence="8">NlpC/P60 family protein</fullName>
    </submittedName>
</protein>
<keyword evidence="9" id="KW-1185">Reference proteome</keyword>
<gene>
    <name evidence="8" type="ORF">C5F51_12225</name>
</gene>
<feature type="signal peptide" evidence="6">
    <location>
        <begin position="1"/>
        <end position="37"/>
    </location>
</feature>
<dbReference type="GeneID" id="66721624"/>
<evidence type="ECO:0000313" key="9">
    <source>
        <dbReference type="Proteomes" id="UP000238356"/>
    </source>
</evidence>